<proteinExistence type="predicted"/>
<evidence type="ECO:0000313" key="3">
    <source>
        <dbReference type="Proteomes" id="UP000286954"/>
    </source>
</evidence>
<gene>
    <name evidence="2" type="ORF">X907_2070</name>
</gene>
<dbReference type="NCBIfam" id="TIGR02217">
    <property type="entry name" value="chp_TIGR02217"/>
    <property type="match status" value="1"/>
</dbReference>
<dbReference type="Proteomes" id="UP000286954">
    <property type="component" value="Chromosome"/>
</dbReference>
<organism evidence="2 3">
    <name type="scientific">Glycocaulis alkaliphilus</name>
    <dbReference type="NCBI Taxonomy" id="1434191"/>
    <lineage>
        <taxon>Bacteria</taxon>
        <taxon>Pseudomonadati</taxon>
        <taxon>Pseudomonadota</taxon>
        <taxon>Alphaproteobacteria</taxon>
        <taxon>Maricaulales</taxon>
        <taxon>Maricaulaceae</taxon>
        <taxon>Glycocaulis</taxon>
    </lineage>
</organism>
<dbReference type="EMBL" id="CP018911">
    <property type="protein sequence ID" value="AZU04593.1"/>
    <property type="molecule type" value="Genomic_DNA"/>
</dbReference>
<keyword evidence="3" id="KW-1185">Reference proteome</keyword>
<dbReference type="AlphaFoldDB" id="A0A3T0EAX6"/>
<protein>
    <recommendedName>
        <fullName evidence="1">DUF2460 domain-containing protein</fullName>
    </recommendedName>
</protein>
<evidence type="ECO:0000313" key="2">
    <source>
        <dbReference type="EMBL" id="AZU04593.1"/>
    </source>
</evidence>
<dbReference type="Pfam" id="PF09343">
    <property type="entry name" value="DUF2460"/>
    <property type="match status" value="1"/>
</dbReference>
<sequence length="206" mass="22040">MSAFHDVLFPLSVGLGARGGPERFTEIVELASGHEERNSPWAHSRRRWDAGPGVRSADDLALLTAFFEARRGRLHAFRFRDPADHASCLPSAQVSASDQLLGLGDGTRTRFPLLKRYGEGEGVYLRPIALPVAGSVQVAVNGAAAGFTLDGAEIVLAEPAPDGASVSAGFRFDVPVRFDTDRLEIALDAFRAGAVFSVPLVEVRLS</sequence>
<dbReference type="OrthoDB" id="1685145at2"/>
<accession>A0A3T0EAX6</accession>
<reference evidence="2 3" key="1">
    <citation type="submission" date="2016-12" db="EMBL/GenBank/DDBJ databases">
        <title>The genome of dimorphic prosthecate Glycocaulis alkaliphilus 6b-8t, isolated from crude oil dictates its adaptability in petroleum environments.</title>
        <authorList>
            <person name="Wu X.-L."/>
            <person name="Geng S."/>
        </authorList>
    </citation>
    <scope>NUCLEOTIDE SEQUENCE [LARGE SCALE GENOMIC DNA]</scope>
    <source>
        <strain evidence="2 3">6B-8</strain>
    </source>
</reference>
<name>A0A3T0EAX6_9PROT</name>
<evidence type="ECO:0000259" key="1">
    <source>
        <dbReference type="Pfam" id="PF09343"/>
    </source>
</evidence>
<dbReference type="KEGG" id="gak:X907_2070"/>
<dbReference type="InterPro" id="IPR011740">
    <property type="entry name" value="DUF2460"/>
</dbReference>
<dbReference type="RefSeq" id="WP_127567654.1">
    <property type="nucleotide sequence ID" value="NZ_BMFB01000001.1"/>
</dbReference>
<feature type="domain" description="DUF2460" evidence="1">
    <location>
        <begin position="5"/>
        <end position="204"/>
    </location>
</feature>